<protein>
    <recommendedName>
        <fullName evidence="1">VOC domain-containing protein</fullName>
    </recommendedName>
</protein>
<dbReference type="PROSITE" id="PS51819">
    <property type="entry name" value="VOC"/>
    <property type="match status" value="1"/>
</dbReference>
<evidence type="ECO:0000259" key="1">
    <source>
        <dbReference type="PROSITE" id="PS51819"/>
    </source>
</evidence>
<sequence>MAFNIKQITPQLLVFDLEHAISFYVQRLGFTLAFRYEDFYAGIEKDGHAIHLKKDTDAPEQKHVQMPNENLDLIFLVDNLATLFEEISVKDIKIVQPLRQMPYGAEFYIADPDGHVIAFME</sequence>
<dbReference type="Gene3D" id="3.10.180.10">
    <property type="entry name" value="2,3-Dihydroxybiphenyl 1,2-Dioxygenase, domain 1"/>
    <property type="match status" value="1"/>
</dbReference>
<dbReference type="SUPFAM" id="SSF54593">
    <property type="entry name" value="Glyoxalase/Bleomycin resistance protein/Dihydroxybiphenyl dioxygenase"/>
    <property type="match status" value="1"/>
</dbReference>
<dbReference type="Proteomes" id="UP000600214">
    <property type="component" value="Unassembled WGS sequence"/>
</dbReference>
<keyword evidence="3" id="KW-1185">Reference proteome</keyword>
<reference evidence="3" key="1">
    <citation type="journal article" date="2019" name="Int. J. Syst. Evol. Microbiol.">
        <title>The Global Catalogue of Microorganisms (GCM) 10K type strain sequencing project: providing services to taxonomists for standard genome sequencing and annotation.</title>
        <authorList>
            <consortium name="The Broad Institute Genomics Platform"/>
            <consortium name="The Broad Institute Genome Sequencing Center for Infectious Disease"/>
            <person name="Wu L."/>
            <person name="Ma J."/>
        </authorList>
    </citation>
    <scope>NUCLEOTIDE SEQUENCE [LARGE SCALE GENOMIC DNA]</scope>
    <source>
        <strain evidence="3">CGMCC 1.15288</strain>
    </source>
</reference>
<evidence type="ECO:0000313" key="2">
    <source>
        <dbReference type="EMBL" id="GGH25405.1"/>
    </source>
</evidence>
<organism evidence="2 3">
    <name type="scientific">Dyadobacter endophyticus</name>
    <dbReference type="NCBI Taxonomy" id="1749036"/>
    <lineage>
        <taxon>Bacteria</taxon>
        <taxon>Pseudomonadati</taxon>
        <taxon>Bacteroidota</taxon>
        <taxon>Cytophagia</taxon>
        <taxon>Cytophagales</taxon>
        <taxon>Spirosomataceae</taxon>
        <taxon>Dyadobacter</taxon>
    </lineage>
</organism>
<dbReference type="InterPro" id="IPR037523">
    <property type="entry name" value="VOC_core"/>
</dbReference>
<comment type="caution">
    <text evidence="2">The sequence shown here is derived from an EMBL/GenBank/DDBJ whole genome shotgun (WGS) entry which is preliminary data.</text>
</comment>
<accession>A0ABQ1YGI9</accession>
<feature type="domain" description="VOC" evidence="1">
    <location>
        <begin position="4"/>
        <end position="121"/>
    </location>
</feature>
<dbReference type="EMBL" id="BMIA01000001">
    <property type="protein sequence ID" value="GGH25405.1"/>
    <property type="molecule type" value="Genomic_DNA"/>
</dbReference>
<name>A0ABQ1YGI9_9BACT</name>
<gene>
    <name evidence="2" type="ORF">GCM10007423_09600</name>
</gene>
<dbReference type="RefSeq" id="WP_188929177.1">
    <property type="nucleotide sequence ID" value="NZ_BMIA01000001.1"/>
</dbReference>
<evidence type="ECO:0000313" key="3">
    <source>
        <dbReference type="Proteomes" id="UP000600214"/>
    </source>
</evidence>
<dbReference type="InterPro" id="IPR004360">
    <property type="entry name" value="Glyas_Fos-R_dOase_dom"/>
</dbReference>
<dbReference type="Pfam" id="PF00903">
    <property type="entry name" value="Glyoxalase"/>
    <property type="match status" value="1"/>
</dbReference>
<dbReference type="InterPro" id="IPR029068">
    <property type="entry name" value="Glyas_Bleomycin-R_OHBP_Dase"/>
</dbReference>
<proteinExistence type="predicted"/>